<protein>
    <recommendedName>
        <fullName evidence="2">Carboxymuconolactone decarboxylase-like domain-containing protein</fullName>
    </recommendedName>
</protein>
<dbReference type="EMBL" id="QGSZ01000206">
    <property type="protein sequence ID" value="RQX02512.1"/>
    <property type="molecule type" value="Genomic_DNA"/>
</dbReference>
<keyword evidence="4" id="KW-1185">Reference proteome</keyword>
<dbReference type="OrthoDB" id="1683318at2"/>
<dbReference type="Gene3D" id="1.20.1290.10">
    <property type="entry name" value="AhpD-like"/>
    <property type="match status" value="1"/>
</dbReference>
<name>A0A3N9WNX2_9ACTN</name>
<dbReference type="Proteomes" id="UP000282312">
    <property type="component" value="Unassembled WGS sequence"/>
</dbReference>
<evidence type="ECO:0000259" key="2">
    <source>
        <dbReference type="Pfam" id="PF02627"/>
    </source>
</evidence>
<comment type="caution">
    <text evidence="3">The sequence shown here is derived from an EMBL/GenBank/DDBJ whole genome shotgun (WGS) entry which is preliminary data.</text>
</comment>
<dbReference type="GO" id="GO:0051920">
    <property type="term" value="F:peroxiredoxin activity"/>
    <property type="evidence" value="ECO:0007669"/>
    <property type="project" value="InterPro"/>
</dbReference>
<evidence type="ECO:0000313" key="4">
    <source>
        <dbReference type="Proteomes" id="UP000282312"/>
    </source>
</evidence>
<dbReference type="InterPro" id="IPR003779">
    <property type="entry name" value="CMD-like"/>
</dbReference>
<reference evidence="3 4" key="1">
    <citation type="submission" date="2018-05" db="EMBL/GenBank/DDBJ databases">
        <title>Micromonospora from Atacama Desert.</title>
        <authorList>
            <person name="Carro L."/>
            <person name="Goodfellow M."/>
            <person name="Klenk H.-P."/>
        </authorList>
    </citation>
    <scope>NUCLEOTIDE SEQUENCE [LARGE SCALE GENOMIC DNA]</scope>
    <source>
        <strain evidence="3 4">LB39</strain>
    </source>
</reference>
<evidence type="ECO:0000256" key="1">
    <source>
        <dbReference type="SAM" id="MobiDB-lite"/>
    </source>
</evidence>
<organism evidence="3 4">
    <name type="scientific">Micromonospora inaquosa</name>
    <dbReference type="NCBI Taxonomy" id="2203716"/>
    <lineage>
        <taxon>Bacteria</taxon>
        <taxon>Bacillati</taxon>
        <taxon>Actinomycetota</taxon>
        <taxon>Actinomycetes</taxon>
        <taxon>Micromonosporales</taxon>
        <taxon>Micromonosporaceae</taxon>
        <taxon>Micromonospora</taxon>
    </lineage>
</organism>
<sequence>MSDPMYHPTTPEIAAQRKELAPETHDAFEAFTRAVFADGALPEKTKQLIAVAAAHTTRPARTSTRRLRHTPSLCPVCGRGARSVRCSRQAGPACPATSGVSSPTRPSLAAPPGESNAVAFPGSGSAKNRALSAVNTDHCAGRSSS</sequence>
<proteinExistence type="predicted"/>
<feature type="domain" description="Carboxymuconolactone decarboxylase-like" evidence="2">
    <location>
        <begin position="22"/>
        <end position="58"/>
    </location>
</feature>
<gene>
    <name evidence="3" type="ORF">DLJ59_15335</name>
</gene>
<dbReference type="AlphaFoldDB" id="A0A3N9WNX2"/>
<dbReference type="InterPro" id="IPR029032">
    <property type="entry name" value="AhpD-like"/>
</dbReference>
<feature type="region of interest" description="Disordered" evidence="1">
    <location>
        <begin position="88"/>
        <end position="145"/>
    </location>
</feature>
<evidence type="ECO:0000313" key="3">
    <source>
        <dbReference type="EMBL" id="RQX02512.1"/>
    </source>
</evidence>
<dbReference type="SUPFAM" id="SSF69118">
    <property type="entry name" value="AhpD-like"/>
    <property type="match status" value="1"/>
</dbReference>
<dbReference type="Pfam" id="PF02627">
    <property type="entry name" value="CMD"/>
    <property type="match status" value="1"/>
</dbReference>
<accession>A0A3N9WNX2</accession>